<keyword evidence="1" id="KW-0808">Transferase</keyword>
<dbReference type="EMBL" id="BSVA01000001">
    <property type="protein sequence ID" value="GMA91452.1"/>
    <property type="molecule type" value="Genomic_DNA"/>
</dbReference>
<sequence>MALRRTQRAAPQSHDTRGARLSLYLATPEHPDAAATAPEVLDGVELAVLDLAPRSAHLLAPARERGIPIWTDLHDYDGESAFHRPFLEAAEVVFMNADRTDDPWRLLARCLEAGPRLAVCTLGAEGAIALDADGRRASTPAEPAAVVDTNGAGDAFFAGFLDAWLRDADLAPALHAGARQAVVALETRHLHPAL</sequence>
<dbReference type="InterPro" id="IPR002173">
    <property type="entry name" value="Carboh/pur_kinase_PfkB_CS"/>
</dbReference>
<dbReference type="PANTHER" id="PTHR10584">
    <property type="entry name" value="SUGAR KINASE"/>
    <property type="match status" value="1"/>
</dbReference>
<protein>
    <recommendedName>
        <fullName evidence="3">Carbohydrate kinase PfkB domain-containing protein</fullName>
    </recommendedName>
</protein>
<accession>A0ABQ6JT35</accession>
<evidence type="ECO:0000256" key="1">
    <source>
        <dbReference type="ARBA" id="ARBA00022679"/>
    </source>
</evidence>
<evidence type="ECO:0000256" key="2">
    <source>
        <dbReference type="ARBA" id="ARBA00022777"/>
    </source>
</evidence>
<dbReference type="PROSITE" id="PS00584">
    <property type="entry name" value="PFKB_KINASES_2"/>
    <property type="match status" value="1"/>
</dbReference>
<evidence type="ECO:0000313" key="4">
    <source>
        <dbReference type="EMBL" id="GMA91452.1"/>
    </source>
</evidence>
<dbReference type="InterPro" id="IPR011611">
    <property type="entry name" value="PfkB_dom"/>
</dbReference>
<dbReference type="PANTHER" id="PTHR10584:SF166">
    <property type="entry name" value="RIBOKINASE"/>
    <property type="match status" value="1"/>
</dbReference>
<dbReference type="RefSeq" id="WP_348533844.1">
    <property type="nucleotide sequence ID" value="NZ_BSVA01000001.1"/>
</dbReference>
<dbReference type="Gene3D" id="3.40.1190.20">
    <property type="match status" value="1"/>
</dbReference>
<name>A0ABQ6JT35_9MICO</name>
<proteinExistence type="predicted"/>
<dbReference type="Proteomes" id="UP001157069">
    <property type="component" value="Unassembled WGS sequence"/>
</dbReference>
<organism evidence="4 5">
    <name type="scientific">Homoserinibacter gongjuensis</name>
    <dbReference type="NCBI Taxonomy" id="1162968"/>
    <lineage>
        <taxon>Bacteria</taxon>
        <taxon>Bacillati</taxon>
        <taxon>Actinomycetota</taxon>
        <taxon>Actinomycetes</taxon>
        <taxon>Micrococcales</taxon>
        <taxon>Microbacteriaceae</taxon>
        <taxon>Homoserinibacter</taxon>
    </lineage>
</organism>
<reference evidence="5" key="1">
    <citation type="journal article" date="2019" name="Int. J. Syst. Evol. Microbiol.">
        <title>The Global Catalogue of Microorganisms (GCM) 10K type strain sequencing project: providing services to taxonomists for standard genome sequencing and annotation.</title>
        <authorList>
            <consortium name="The Broad Institute Genomics Platform"/>
            <consortium name="The Broad Institute Genome Sequencing Center for Infectious Disease"/>
            <person name="Wu L."/>
            <person name="Ma J."/>
        </authorList>
    </citation>
    <scope>NUCLEOTIDE SEQUENCE [LARGE SCALE GENOMIC DNA]</scope>
    <source>
        <strain evidence="5">NBRC 108755</strain>
    </source>
</reference>
<evidence type="ECO:0000259" key="3">
    <source>
        <dbReference type="Pfam" id="PF00294"/>
    </source>
</evidence>
<keyword evidence="5" id="KW-1185">Reference proteome</keyword>
<feature type="domain" description="Carbohydrate kinase PfkB" evidence="3">
    <location>
        <begin position="101"/>
        <end position="187"/>
    </location>
</feature>
<dbReference type="SUPFAM" id="SSF53613">
    <property type="entry name" value="Ribokinase-like"/>
    <property type="match status" value="1"/>
</dbReference>
<dbReference type="InterPro" id="IPR029056">
    <property type="entry name" value="Ribokinase-like"/>
</dbReference>
<comment type="caution">
    <text evidence="4">The sequence shown here is derived from an EMBL/GenBank/DDBJ whole genome shotgun (WGS) entry which is preliminary data.</text>
</comment>
<evidence type="ECO:0000313" key="5">
    <source>
        <dbReference type="Proteomes" id="UP001157069"/>
    </source>
</evidence>
<keyword evidence="2" id="KW-0418">Kinase</keyword>
<dbReference type="Pfam" id="PF00294">
    <property type="entry name" value="PfkB"/>
    <property type="match status" value="1"/>
</dbReference>
<gene>
    <name evidence="4" type="ORF">GCM10025869_19810</name>
</gene>